<evidence type="ECO:0000313" key="1">
    <source>
        <dbReference type="EMBL" id="KUL23304.1"/>
    </source>
</evidence>
<accession>A0A117ML27</accession>
<dbReference type="EMBL" id="LLZG01000388">
    <property type="protein sequence ID" value="KUL23304.1"/>
    <property type="molecule type" value="Genomic_DNA"/>
</dbReference>
<gene>
    <name evidence="1" type="ORF">ADL12_40280</name>
</gene>
<dbReference type="OrthoDB" id="4218952at2"/>
<sequence>MRYTAPLTRAQAEQLGKDVGMIVAFAAKALNHMHGVNIDRIVQSFTSSSALEVTAARYLRALEEGHTPGEAAGRAGTALILDWADAVLEASGSRQSDTPSAPAGESTK</sequence>
<dbReference type="RefSeq" id="WP_062712724.1">
    <property type="nucleotide sequence ID" value="NZ_LLZG01000388.1"/>
</dbReference>
<name>A0A117ML27_9ACTN</name>
<proteinExistence type="predicted"/>
<reference evidence="2" key="1">
    <citation type="submission" date="2015-10" db="EMBL/GenBank/DDBJ databases">
        <authorList>
            <person name="Ju K.-S."/>
            <person name="Doroghazi J.R."/>
            <person name="Metcalf W.W."/>
        </authorList>
    </citation>
    <scope>NUCLEOTIDE SEQUENCE [LARGE SCALE GENOMIC DNA]</scope>
    <source>
        <strain evidence="2">NRRL 3151</strain>
    </source>
</reference>
<protein>
    <submittedName>
        <fullName evidence="1">Uncharacterized protein</fullName>
    </submittedName>
</protein>
<dbReference type="AlphaFoldDB" id="A0A117ML27"/>
<comment type="caution">
    <text evidence="1">The sequence shown here is derived from an EMBL/GenBank/DDBJ whole genome shotgun (WGS) entry which is preliminary data.</text>
</comment>
<dbReference type="Proteomes" id="UP000053923">
    <property type="component" value="Unassembled WGS sequence"/>
</dbReference>
<evidence type="ECO:0000313" key="2">
    <source>
        <dbReference type="Proteomes" id="UP000053923"/>
    </source>
</evidence>
<keyword evidence="2" id="KW-1185">Reference proteome</keyword>
<organism evidence="1 2">
    <name type="scientific">Streptomyces regalis</name>
    <dbReference type="NCBI Taxonomy" id="68262"/>
    <lineage>
        <taxon>Bacteria</taxon>
        <taxon>Bacillati</taxon>
        <taxon>Actinomycetota</taxon>
        <taxon>Actinomycetes</taxon>
        <taxon>Kitasatosporales</taxon>
        <taxon>Streptomycetaceae</taxon>
        <taxon>Streptomyces</taxon>
    </lineage>
</organism>